<organism evidence="2 3">
    <name type="scientific">Candidatus Mycobacterium wuenschmannii</name>
    <dbReference type="NCBI Taxonomy" id="3027808"/>
    <lineage>
        <taxon>Bacteria</taxon>
        <taxon>Bacillati</taxon>
        <taxon>Actinomycetota</taxon>
        <taxon>Actinomycetes</taxon>
        <taxon>Mycobacteriales</taxon>
        <taxon>Mycobacteriaceae</taxon>
        <taxon>Mycobacterium</taxon>
    </lineage>
</organism>
<dbReference type="Proteomes" id="UP001236585">
    <property type="component" value="Chromosome"/>
</dbReference>
<keyword evidence="1" id="KW-0812">Transmembrane</keyword>
<protein>
    <recommendedName>
        <fullName evidence="4">Integral membrane protein</fullName>
    </recommendedName>
</protein>
<evidence type="ECO:0008006" key="4">
    <source>
        <dbReference type="Google" id="ProtNLM"/>
    </source>
</evidence>
<feature type="transmembrane region" description="Helical" evidence="1">
    <location>
        <begin position="97"/>
        <end position="119"/>
    </location>
</feature>
<gene>
    <name evidence="2" type="ORF">PT015_24545</name>
</gene>
<sequence length="151" mass="14780">MMRRGAAHVLATGCGLLMVAAVGVGTHGPARAIAAAAVIAVALAAVFRPVATFAVLLTVAVIGVTGATALVAAVAGLSAAVYLVLRHAAASGVGLDSVSAATLIAAMGFTLAGLVAAAFPLQVPWLPLLAPLAVFAAYLLAARPFLRDDGD</sequence>
<dbReference type="EMBL" id="CP126981">
    <property type="protein sequence ID" value="WIM87947.1"/>
    <property type="molecule type" value="Genomic_DNA"/>
</dbReference>
<feature type="transmembrane region" description="Helical" evidence="1">
    <location>
        <begin position="126"/>
        <end position="146"/>
    </location>
</feature>
<keyword evidence="3" id="KW-1185">Reference proteome</keyword>
<proteinExistence type="predicted"/>
<evidence type="ECO:0000313" key="2">
    <source>
        <dbReference type="EMBL" id="WIM87947.1"/>
    </source>
</evidence>
<accession>A0ABY8VWS5</accession>
<feature type="transmembrane region" description="Helical" evidence="1">
    <location>
        <begin position="31"/>
        <end position="47"/>
    </location>
</feature>
<feature type="transmembrane region" description="Helical" evidence="1">
    <location>
        <begin position="54"/>
        <end position="85"/>
    </location>
</feature>
<keyword evidence="1" id="KW-0472">Membrane</keyword>
<keyword evidence="1" id="KW-1133">Transmembrane helix</keyword>
<name>A0ABY8VWS5_9MYCO</name>
<reference evidence="2 3" key="1">
    <citation type="journal article" date="2023" name="Microbiol. Resour. Announc.">
        <title>Complete Genome Sequence of Mycobacterium wuenschmanii, a novel Nontuberculous Mycobacterium Isolated from a captive population of Amazon Milk Frogs.</title>
        <authorList>
            <person name="Hicks J."/>
            <person name="Zeineldin M."/>
            <person name="Ward H."/>
            <person name="Wuenschmann A."/>
            <person name="Camp P."/>
            <person name="Farrell D."/>
            <person name="Lehman K."/>
            <person name="Thacker T."/>
            <person name="Cuthbert E."/>
        </authorList>
    </citation>
    <scope>NUCLEOTIDE SEQUENCE [LARGE SCALE GENOMIC DNA]</scope>
    <source>
        <strain evidence="2 3">Wuenschmanii</strain>
    </source>
</reference>
<evidence type="ECO:0000313" key="3">
    <source>
        <dbReference type="Proteomes" id="UP001236585"/>
    </source>
</evidence>
<evidence type="ECO:0000256" key="1">
    <source>
        <dbReference type="SAM" id="Phobius"/>
    </source>
</evidence>